<dbReference type="PROSITE" id="PS50994">
    <property type="entry name" value="INTEGRASE"/>
    <property type="match status" value="1"/>
</dbReference>
<dbReference type="Proteomes" id="UP001151760">
    <property type="component" value="Unassembled WGS sequence"/>
</dbReference>
<dbReference type="InterPro" id="IPR050951">
    <property type="entry name" value="Retrovirus_Pol_polyprotein"/>
</dbReference>
<name>A0ABQ5GAP3_9ASTR</name>
<reference evidence="2" key="1">
    <citation type="journal article" date="2022" name="Int. J. Mol. Sci.">
        <title>Draft Genome of Tanacetum Coccineum: Genomic Comparison of Closely Related Tanacetum-Family Plants.</title>
        <authorList>
            <person name="Yamashiro T."/>
            <person name="Shiraishi A."/>
            <person name="Nakayama K."/>
            <person name="Satake H."/>
        </authorList>
    </citation>
    <scope>NUCLEOTIDE SEQUENCE</scope>
</reference>
<dbReference type="SUPFAM" id="SSF53098">
    <property type="entry name" value="Ribonuclease H-like"/>
    <property type="match status" value="1"/>
</dbReference>
<keyword evidence="2" id="KW-0808">Transferase</keyword>
<comment type="caution">
    <text evidence="2">The sequence shown here is derived from an EMBL/GenBank/DDBJ whole genome shotgun (WGS) entry which is preliminary data.</text>
</comment>
<gene>
    <name evidence="2" type="ORF">Tco_1032041</name>
</gene>
<dbReference type="GO" id="GO:0003964">
    <property type="term" value="F:RNA-directed DNA polymerase activity"/>
    <property type="evidence" value="ECO:0007669"/>
    <property type="project" value="UniProtKB-KW"/>
</dbReference>
<protein>
    <submittedName>
        <fullName evidence="2">Reverse transcriptase domain-containing protein</fullName>
    </submittedName>
</protein>
<accession>A0ABQ5GAP3</accession>
<keyword evidence="2" id="KW-0695">RNA-directed DNA polymerase</keyword>
<evidence type="ECO:0000259" key="1">
    <source>
        <dbReference type="PROSITE" id="PS50994"/>
    </source>
</evidence>
<dbReference type="InterPro" id="IPR012337">
    <property type="entry name" value="RNaseH-like_sf"/>
</dbReference>
<dbReference type="InterPro" id="IPR001584">
    <property type="entry name" value="Integrase_cat-core"/>
</dbReference>
<dbReference type="PANTHER" id="PTHR37984:SF5">
    <property type="entry name" value="PROTEIN NYNRIN-LIKE"/>
    <property type="match status" value="1"/>
</dbReference>
<dbReference type="InterPro" id="IPR036397">
    <property type="entry name" value="RNaseH_sf"/>
</dbReference>
<keyword evidence="3" id="KW-1185">Reference proteome</keyword>
<feature type="domain" description="Integrase catalytic" evidence="1">
    <location>
        <begin position="33"/>
        <end position="120"/>
    </location>
</feature>
<evidence type="ECO:0000313" key="3">
    <source>
        <dbReference type="Proteomes" id="UP001151760"/>
    </source>
</evidence>
<dbReference type="EMBL" id="BQNB010018288">
    <property type="protein sequence ID" value="GJT72755.1"/>
    <property type="molecule type" value="Genomic_DNA"/>
</dbReference>
<proteinExistence type="predicted"/>
<dbReference type="PANTHER" id="PTHR37984">
    <property type="entry name" value="PROTEIN CBG26694"/>
    <property type="match status" value="1"/>
</dbReference>
<reference evidence="2" key="2">
    <citation type="submission" date="2022-01" db="EMBL/GenBank/DDBJ databases">
        <authorList>
            <person name="Yamashiro T."/>
            <person name="Shiraishi A."/>
            <person name="Satake H."/>
            <person name="Nakayama K."/>
        </authorList>
    </citation>
    <scope>NUCLEOTIDE SEQUENCE</scope>
</reference>
<evidence type="ECO:0000313" key="2">
    <source>
        <dbReference type="EMBL" id="GJT72755.1"/>
    </source>
</evidence>
<dbReference type="Pfam" id="PF00665">
    <property type="entry name" value="rve"/>
    <property type="match status" value="1"/>
</dbReference>
<dbReference type="Gene3D" id="3.30.420.10">
    <property type="entry name" value="Ribonuclease H-like superfamily/Ribonuclease H"/>
    <property type="match status" value="2"/>
</dbReference>
<organism evidence="2 3">
    <name type="scientific">Tanacetum coccineum</name>
    <dbReference type="NCBI Taxonomy" id="301880"/>
    <lineage>
        <taxon>Eukaryota</taxon>
        <taxon>Viridiplantae</taxon>
        <taxon>Streptophyta</taxon>
        <taxon>Embryophyta</taxon>
        <taxon>Tracheophyta</taxon>
        <taxon>Spermatophyta</taxon>
        <taxon>Magnoliopsida</taxon>
        <taxon>eudicotyledons</taxon>
        <taxon>Gunneridae</taxon>
        <taxon>Pentapetalae</taxon>
        <taxon>asterids</taxon>
        <taxon>campanulids</taxon>
        <taxon>Asterales</taxon>
        <taxon>Asteraceae</taxon>
        <taxon>Asteroideae</taxon>
        <taxon>Anthemideae</taxon>
        <taxon>Anthemidinae</taxon>
        <taxon>Tanacetum</taxon>
    </lineage>
</organism>
<sequence length="201" mass="23046">MQRDARNIIRKCDECQTHRPVPRNPQQKLTSITSSRPFYKWGIDISGPFPEAQGRVKFFIVAIDYFTKWIEAKLVATITGSQIKKFIWDNIVCRFRLPGEIISDNGKQFRDNPFKDWANRILGEGIKARLGEDNMNWVEEVSHVLWAHRTMIKKSNGDTPSSLTYGTEVVIPVEIGMPSIRCVEVNQAENDEGLLLNLDIL</sequence>
<keyword evidence="2" id="KW-0548">Nucleotidyltransferase</keyword>